<dbReference type="InterPro" id="IPR002509">
    <property type="entry name" value="NODB_dom"/>
</dbReference>
<gene>
    <name evidence="3" type="ORF">ET996_10370</name>
</gene>
<accession>A0A4Q9KJD6</accession>
<dbReference type="Gene3D" id="3.20.20.370">
    <property type="entry name" value="Glycoside hydrolase/deacetylase"/>
    <property type="match status" value="1"/>
</dbReference>
<name>A0A4Q9KJD6_PROTD</name>
<dbReference type="PANTHER" id="PTHR10587:SF134">
    <property type="entry name" value="SECRETED PROTEIN"/>
    <property type="match status" value="1"/>
</dbReference>
<dbReference type="Proteomes" id="UP000291933">
    <property type="component" value="Unassembled WGS sequence"/>
</dbReference>
<dbReference type="RefSeq" id="WP_131172494.1">
    <property type="nucleotide sequence ID" value="NZ_FXTL01000013.1"/>
</dbReference>
<feature type="domain" description="NodB homology" evidence="2">
    <location>
        <begin position="107"/>
        <end position="313"/>
    </location>
</feature>
<dbReference type="InterPro" id="IPR011330">
    <property type="entry name" value="Glyco_hydro/deAcase_b/a-brl"/>
</dbReference>
<dbReference type="InterPro" id="IPR050248">
    <property type="entry name" value="Polysacc_deacetylase_ArnD"/>
</dbReference>
<proteinExistence type="predicted"/>
<evidence type="ECO:0000259" key="2">
    <source>
        <dbReference type="PROSITE" id="PS51677"/>
    </source>
</evidence>
<evidence type="ECO:0000313" key="3">
    <source>
        <dbReference type="EMBL" id="TBT94414.1"/>
    </source>
</evidence>
<dbReference type="PROSITE" id="PS51677">
    <property type="entry name" value="NODB"/>
    <property type="match status" value="1"/>
</dbReference>
<comment type="caution">
    <text evidence="3">The sequence shown here is derived from an EMBL/GenBank/DDBJ whole genome shotgun (WGS) entry which is preliminary data.</text>
</comment>
<keyword evidence="4" id="KW-1185">Reference proteome</keyword>
<dbReference type="SUPFAM" id="SSF88713">
    <property type="entry name" value="Glycoside hydrolase/deacetylase"/>
    <property type="match status" value="1"/>
</dbReference>
<dbReference type="EMBL" id="SDMR01000013">
    <property type="protein sequence ID" value="TBT94414.1"/>
    <property type="molecule type" value="Genomic_DNA"/>
</dbReference>
<organism evidence="3 4">
    <name type="scientific">Propioniciclava tarda</name>
    <dbReference type="NCBI Taxonomy" id="433330"/>
    <lineage>
        <taxon>Bacteria</taxon>
        <taxon>Bacillati</taxon>
        <taxon>Actinomycetota</taxon>
        <taxon>Actinomycetes</taxon>
        <taxon>Propionibacteriales</taxon>
        <taxon>Propionibacteriaceae</taxon>
        <taxon>Propioniciclava</taxon>
    </lineage>
</organism>
<dbReference type="GO" id="GO:0005975">
    <property type="term" value="P:carbohydrate metabolic process"/>
    <property type="evidence" value="ECO:0007669"/>
    <property type="project" value="InterPro"/>
</dbReference>
<feature type="region of interest" description="Disordered" evidence="1">
    <location>
        <begin position="28"/>
        <end position="77"/>
    </location>
</feature>
<protein>
    <submittedName>
        <fullName evidence="3">Polysaccharide deacetylase</fullName>
    </submittedName>
</protein>
<reference evidence="3 4" key="1">
    <citation type="submission" date="2019-01" db="EMBL/GenBank/DDBJ databases">
        <title>Lactibacter flavus gen. nov., sp. nov., a novel bacterium of the family Propionibacteriaceae isolated from raw milk and dairy products.</title>
        <authorList>
            <person name="Huptas C."/>
            <person name="Wenning M."/>
            <person name="Breitenwieser F."/>
            <person name="Doll E."/>
            <person name="Von Neubeck M."/>
            <person name="Busse H.-J."/>
            <person name="Scherer S."/>
        </authorList>
    </citation>
    <scope>NUCLEOTIDE SEQUENCE [LARGE SCALE GENOMIC DNA]</scope>
    <source>
        <strain evidence="3 4">DSM 22130</strain>
    </source>
</reference>
<evidence type="ECO:0000256" key="1">
    <source>
        <dbReference type="SAM" id="MobiDB-lite"/>
    </source>
</evidence>
<feature type="compositionally biased region" description="Low complexity" evidence="1">
    <location>
        <begin position="65"/>
        <end position="75"/>
    </location>
</feature>
<dbReference type="OrthoDB" id="9814083at2"/>
<feature type="compositionally biased region" description="Low complexity" evidence="1">
    <location>
        <begin position="34"/>
        <end position="57"/>
    </location>
</feature>
<sequence length="313" mass="32564">MHAYPTPLTRRGLLACACSALVVGCAQKPSQPQGSAASPTGPSASSPTSAAPSGASPTSPPANSPSPSGSATTPDPARDAVIATYSSRTPMQWGTTVTGVVTHSAGPAVALTLDACGGPNPGRGGNGVDTELIDLLINERYPATLFLNQKWIRNNRPVFDRLAANQDLFTLGNHGTRHAPLSVSGKMAYTEHGTASVGEVYDEVMGNQQFMTELLGHAPRFFRTGTAWYDEVAVEIVRTLGLLPIGFDINADFGATASAKVVAANAQKAKPGSILIGHFNRPEGSTFEGLKVALPAMRAKGVRFARIEDVSIA</sequence>
<dbReference type="GO" id="GO:0016810">
    <property type="term" value="F:hydrolase activity, acting on carbon-nitrogen (but not peptide) bonds"/>
    <property type="evidence" value="ECO:0007669"/>
    <property type="project" value="InterPro"/>
</dbReference>
<dbReference type="AlphaFoldDB" id="A0A4Q9KJD6"/>
<evidence type="ECO:0000313" key="4">
    <source>
        <dbReference type="Proteomes" id="UP000291933"/>
    </source>
</evidence>
<dbReference type="PANTHER" id="PTHR10587">
    <property type="entry name" value="GLYCOSYL TRANSFERASE-RELATED"/>
    <property type="match status" value="1"/>
</dbReference>
<dbReference type="Pfam" id="PF01522">
    <property type="entry name" value="Polysacc_deac_1"/>
    <property type="match status" value="1"/>
</dbReference>